<dbReference type="InterPro" id="IPR029321">
    <property type="entry name" value="INTS2"/>
</dbReference>
<keyword evidence="1" id="KW-1185">Reference proteome</keyword>
<evidence type="ECO:0000313" key="2">
    <source>
        <dbReference type="WBParaSite" id="Minc3s00017g01119"/>
    </source>
</evidence>
<dbReference type="Proteomes" id="UP000887563">
    <property type="component" value="Unplaced"/>
</dbReference>
<organism evidence="1 2">
    <name type="scientific">Meloidogyne incognita</name>
    <name type="common">Southern root-knot nematode worm</name>
    <name type="synonym">Oxyuris incognita</name>
    <dbReference type="NCBI Taxonomy" id="6306"/>
    <lineage>
        <taxon>Eukaryota</taxon>
        <taxon>Metazoa</taxon>
        <taxon>Ecdysozoa</taxon>
        <taxon>Nematoda</taxon>
        <taxon>Chromadorea</taxon>
        <taxon>Rhabditida</taxon>
        <taxon>Tylenchina</taxon>
        <taxon>Tylenchomorpha</taxon>
        <taxon>Tylenchoidea</taxon>
        <taxon>Meloidogynidae</taxon>
        <taxon>Meloidogyninae</taxon>
        <taxon>Meloidogyne</taxon>
        <taxon>Meloidogyne incognita group</taxon>
    </lineage>
</organism>
<dbReference type="AlphaFoldDB" id="A0A914KIB5"/>
<protein>
    <submittedName>
        <fullName evidence="2">Uncharacterized protein</fullName>
    </submittedName>
</protein>
<accession>A0A914KIB5</accession>
<reference evidence="2" key="1">
    <citation type="submission" date="2022-11" db="UniProtKB">
        <authorList>
            <consortium name="WormBaseParasite"/>
        </authorList>
    </citation>
    <scope>IDENTIFICATION</scope>
</reference>
<evidence type="ECO:0000313" key="1">
    <source>
        <dbReference type="Proteomes" id="UP000887563"/>
    </source>
</evidence>
<name>A0A914KIB5_MELIC</name>
<dbReference type="Pfam" id="PF14750">
    <property type="entry name" value="INTS2"/>
    <property type="match status" value="1"/>
</dbReference>
<sequence>MLECHTPIHPIVPHLLENFASSCITSETYPHFNQSIDEKFFQEIFSGEIFDDSKLVIRLLSLAFLIAFTFKLDSSSNKEGGTIKTPKAYSQSLWKSIPIRYLLIVADMRHSDFQHIRLMLQRYLLNLYKAIFFEISQPPFQFGL</sequence>
<proteinExistence type="predicted"/>
<dbReference type="GO" id="GO:0032039">
    <property type="term" value="C:integrator complex"/>
    <property type="evidence" value="ECO:0007669"/>
    <property type="project" value="InterPro"/>
</dbReference>
<dbReference type="WBParaSite" id="Minc3s00017g01119">
    <property type="protein sequence ID" value="Minc3s00017g01119"/>
    <property type="gene ID" value="Minc3s00017g01119"/>
</dbReference>